<sequence length="103" mass="11851">MLRSQLKKKWTKFFKLFQVCGSNHFSCVSIKIHRLIDPSYGHLCWRGSNPGPGAAYFPIPITLSMRRLIRHISLQYDTSKMAAFAHFLCVADPGPRSHLFKLM</sequence>
<proteinExistence type="predicted"/>
<reference evidence="1" key="2">
    <citation type="journal article" date="2015" name="Fish Shellfish Immunol.">
        <title>Early steps in the European eel (Anguilla anguilla)-Vibrio vulnificus interaction in the gills: Role of the RtxA13 toxin.</title>
        <authorList>
            <person name="Callol A."/>
            <person name="Pajuelo D."/>
            <person name="Ebbesson L."/>
            <person name="Teles M."/>
            <person name="MacKenzie S."/>
            <person name="Amaro C."/>
        </authorList>
    </citation>
    <scope>NUCLEOTIDE SEQUENCE</scope>
</reference>
<dbReference type="AlphaFoldDB" id="A0A0E9WQ27"/>
<accession>A0A0E9WQ27</accession>
<reference evidence="1" key="1">
    <citation type="submission" date="2014-11" db="EMBL/GenBank/DDBJ databases">
        <authorList>
            <person name="Amaro Gonzalez C."/>
        </authorList>
    </citation>
    <scope>NUCLEOTIDE SEQUENCE</scope>
</reference>
<dbReference type="EMBL" id="GBXM01016053">
    <property type="protein sequence ID" value="JAH92524.1"/>
    <property type="molecule type" value="Transcribed_RNA"/>
</dbReference>
<protein>
    <submittedName>
        <fullName evidence="1">Uncharacterized protein</fullName>
    </submittedName>
</protein>
<organism evidence="1">
    <name type="scientific">Anguilla anguilla</name>
    <name type="common">European freshwater eel</name>
    <name type="synonym">Muraena anguilla</name>
    <dbReference type="NCBI Taxonomy" id="7936"/>
    <lineage>
        <taxon>Eukaryota</taxon>
        <taxon>Metazoa</taxon>
        <taxon>Chordata</taxon>
        <taxon>Craniata</taxon>
        <taxon>Vertebrata</taxon>
        <taxon>Euteleostomi</taxon>
        <taxon>Actinopterygii</taxon>
        <taxon>Neopterygii</taxon>
        <taxon>Teleostei</taxon>
        <taxon>Anguilliformes</taxon>
        <taxon>Anguillidae</taxon>
        <taxon>Anguilla</taxon>
    </lineage>
</organism>
<evidence type="ECO:0000313" key="1">
    <source>
        <dbReference type="EMBL" id="JAH92524.1"/>
    </source>
</evidence>
<name>A0A0E9WQ27_ANGAN</name>